<dbReference type="InterPro" id="IPR007016">
    <property type="entry name" value="O-antigen_ligase-rel_domated"/>
</dbReference>
<feature type="transmembrane region" description="Helical" evidence="5">
    <location>
        <begin position="445"/>
        <end position="464"/>
    </location>
</feature>
<feature type="transmembrane region" description="Helical" evidence="5">
    <location>
        <begin position="155"/>
        <end position="176"/>
    </location>
</feature>
<reference evidence="7" key="1">
    <citation type="submission" date="2024-05" db="EMBL/GenBank/DDBJ databases">
        <authorList>
            <person name="Yang L."/>
            <person name="Pan L."/>
        </authorList>
    </citation>
    <scope>NUCLEOTIDE SEQUENCE</scope>
    <source>
        <strain evidence="7">FCG-7</strain>
    </source>
</reference>
<keyword evidence="3 5" id="KW-1133">Transmembrane helix</keyword>
<evidence type="ECO:0000313" key="7">
    <source>
        <dbReference type="EMBL" id="XBM02361.1"/>
    </source>
</evidence>
<dbReference type="RefSeq" id="WP_348946628.1">
    <property type="nucleotide sequence ID" value="NZ_CP157355.1"/>
</dbReference>
<gene>
    <name evidence="7" type="ORF">ABHF33_09855</name>
</gene>
<name>A0AAU7FDT2_9NEIS</name>
<sequence length="506" mass="55931">MVNSADLRSDRDAPLFWLLILQLVWAPVPLASNRTWAVGILLLLTCALWLGAVWIFRGQWSAVWARCLQFKLPIGILLGILLVITFQTIPLPHSILTTLSPTVGETWHRVAPLGSATLSLNAAHTQLQAALCLIYASAFLFTVLLVRSARRMNTLAYALIGMALFQALLGGYLFSVEAQYELFTSEVLHDRMRGTFVYHNNTAAMLAMCLSVGIGLFLVQLEKSSPATSKRWLVHGLDFLLSRKMLLRLALVILVIALVMTRSRMGNAGFFIAMLLSLALYAVYSQKTRKVVLVLLASLIVIDIWILGQWVGLDKVVARLEATQISKAEKKELAAQAQQQASDELNFVKPRLEESVEERALPIAYARPAIADYFWFGSGAGTFYSIFPQYRPAESRGYYDHAHNDYVEILTDYGVIGASLFALLVLASFWRIIRTIQTRSHPVAKGIALGALMAMLEIVLHSTVDFNLQIPANALLITVIIALGWCASQVDKAPPSLTRVPPPAAD</sequence>
<feature type="transmembrane region" description="Helical" evidence="5">
    <location>
        <begin position="12"/>
        <end position="30"/>
    </location>
</feature>
<evidence type="ECO:0000256" key="1">
    <source>
        <dbReference type="ARBA" id="ARBA00004141"/>
    </source>
</evidence>
<accession>A0AAU7FDT2</accession>
<feature type="transmembrane region" description="Helical" evidence="5">
    <location>
        <begin position="470"/>
        <end position="487"/>
    </location>
</feature>
<feature type="transmembrane region" description="Helical" evidence="5">
    <location>
        <begin position="266"/>
        <end position="284"/>
    </location>
</feature>
<dbReference type="PANTHER" id="PTHR37422:SF13">
    <property type="entry name" value="LIPOPOLYSACCHARIDE BIOSYNTHESIS PROTEIN PA4999-RELATED"/>
    <property type="match status" value="1"/>
</dbReference>
<comment type="subcellular location">
    <subcellularLocation>
        <location evidence="1">Membrane</location>
        <topology evidence="1">Multi-pass membrane protein</topology>
    </subcellularLocation>
</comment>
<evidence type="ECO:0000259" key="6">
    <source>
        <dbReference type="Pfam" id="PF04932"/>
    </source>
</evidence>
<dbReference type="InterPro" id="IPR051533">
    <property type="entry name" value="WaaL-like"/>
</dbReference>
<dbReference type="AlphaFoldDB" id="A0AAU7FDT2"/>
<dbReference type="KEGG" id="cmav:ABHF33_09855"/>
<evidence type="ECO:0000256" key="5">
    <source>
        <dbReference type="SAM" id="Phobius"/>
    </source>
</evidence>
<keyword evidence="4 5" id="KW-0472">Membrane</keyword>
<evidence type="ECO:0000256" key="4">
    <source>
        <dbReference type="ARBA" id="ARBA00023136"/>
    </source>
</evidence>
<feature type="transmembrane region" description="Helical" evidence="5">
    <location>
        <begin position="413"/>
        <end position="433"/>
    </location>
</feature>
<dbReference type="PANTHER" id="PTHR37422">
    <property type="entry name" value="TEICHURONIC ACID BIOSYNTHESIS PROTEIN TUAE"/>
    <property type="match status" value="1"/>
</dbReference>
<feature type="transmembrane region" description="Helical" evidence="5">
    <location>
        <begin position="68"/>
        <end position="89"/>
    </location>
</feature>
<feature type="transmembrane region" description="Helical" evidence="5">
    <location>
        <begin position="240"/>
        <end position="260"/>
    </location>
</feature>
<protein>
    <submittedName>
        <fullName evidence="7">O-antigen ligase family protein</fullName>
    </submittedName>
</protein>
<feature type="transmembrane region" description="Helical" evidence="5">
    <location>
        <begin position="127"/>
        <end position="146"/>
    </location>
</feature>
<evidence type="ECO:0000256" key="2">
    <source>
        <dbReference type="ARBA" id="ARBA00022692"/>
    </source>
</evidence>
<dbReference type="Pfam" id="PF04932">
    <property type="entry name" value="Wzy_C"/>
    <property type="match status" value="1"/>
</dbReference>
<keyword evidence="7" id="KW-0436">Ligase</keyword>
<feature type="domain" description="O-antigen ligase-related" evidence="6">
    <location>
        <begin position="249"/>
        <end position="422"/>
    </location>
</feature>
<organism evidence="7">
    <name type="scientific">Chitinibacter mangrovi</name>
    <dbReference type="NCBI Taxonomy" id="3153927"/>
    <lineage>
        <taxon>Bacteria</taxon>
        <taxon>Pseudomonadati</taxon>
        <taxon>Pseudomonadota</taxon>
        <taxon>Betaproteobacteria</taxon>
        <taxon>Neisseriales</taxon>
        <taxon>Chitinibacteraceae</taxon>
        <taxon>Chitinibacter</taxon>
    </lineage>
</organism>
<proteinExistence type="predicted"/>
<feature type="transmembrane region" description="Helical" evidence="5">
    <location>
        <begin position="291"/>
        <end position="311"/>
    </location>
</feature>
<dbReference type="GO" id="GO:0016020">
    <property type="term" value="C:membrane"/>
    <property type="evidence" value="ECO:0007669"/>
    <property type="project" value="UniProtKB-SubCell"/>
</dbReference>
<evidence type="ECO:0000256" key="3">
    <source>
        <dbReference type="ARBA" id="ARBA00022989"/>
    </source>
</evidence>
<feature type="transmembrane region" description="Helical" evidence="5">
    <location>
        <begin position="36"/>
        <end position="56"/>
    </location>
</feature>
<feature type="transmembrane region" description="Helical" evidence="5">
    <location>
        <begin position="196"/>
        <end position="219"/>
    </location>
</feature>
<dbReference type="EMBL" id="CP157355">
    <property type="protein sequence ID" value="XBM02361.1"/>
    <property type="molecule type" value="Genomic_DNA"/>
</dbReference>
<dbReference type="GO" id="GO:0016874">
    <property type="term" value="F:ligase activity"/>
    <property type="evidence" value="ECO:0007669"/>
    <property type="project" value="UniProtKB-KW"/>
</dbReference>
<keyword evidence="2 5" id="KW-0812">Transmembrane</keyword>